<proteinExistence type="predicted"/>
<dbReference type="Proteomes" id="UP000266841">
    <property type="component" value="Unassembled WGS sequence"/>
</dbReference>
<evidence type="ECO:0000256" key="1">
    <source>
        <dbReference type="SAM" id="MobiDB-lite"/>
    </source>
</evidence>
<protein>
    <submittedName>
        <fullName evidence="2">Uncharacterized protein</fullName>
    </submittedName>
</protein>
<feature type="non-terminal residue" evidence="2">
    <location>
        <position position="621"/>
    </location>
</feature>
<evidence type="ECO:0000313" key="2">
    <source>
        <dbReference type="EMBL" id="EJK52941.1"/>
    </source>
</evidence>
<reference evidence="2 3" key="1">
    <citation type="journal article" date="2012" name="Genome Biol.">
        <title>Genome and low-iron response of an oceanic diatom adapted to chronic iron limitation.</title>
        <authorList>
            <person name="Lommer M."/>
            <person name="Specht M."/>
            <person name="Roy A.S."/>
            <person name="Kraemer L."/>
            <person name="Andreson R."/>
            <person name="Gutowska M.A."/>
            <person name="Wolf J."/>
            <person name="Bergner S.V."/>
            <person name="Schilhabel M.B."/>
            <person name="Klostermeier U.C."/>
            <person name="Beiko R.G."/>
            <person name="Rosenstiel P."/>
            <person name="Hippler M."/>
            <person name="Laroche J."/>
        </authorList>
    </citation>
    <scope>NUCLEOTIDE SEQUENCE [LARGE SCALE GENOMIC DNA]</scope>
    <source>
        <strain evidence="2 3">CCMP1005</strain>
    </source>
</reference>
<organism evidence="2 3">
    <name type="scientific">Thalassiosira oceanica</name>
    <name type="common">Marine diatom</name>
    <dbReference type="NCBI Taxonomy" id="159749"/>
    <lineage>
        <taxon>Eukaryota</taxon>
        <taxon>Sar</taxon>
        <taxon>Stramenopiles</taxon>
        <taxon>Ochrophyta</taxon>
        <taxon>Bacillariophyta</taxon>
        <taxon>Coscinodiscophyceae</taxon>
        <taxon>Thalassiosirophycidae</taxon>
        <taxon>Thalassiosirales</taxon>
        <taxon>Thalassiosiraceae</taxon>
        <taxon>Thalassiosira</taxon>
    </lineage>
</organism>
<feature type="region of interest" description="Disordered" evidence="1">
    <location>
        <begin position="517"/>
        <end position="538"/>
    </location>
</feature>
<dbReference type="AlphaFoldDB" id="K0RVQ5"/>
<gene>
    <name evidence="2" type="ORF">THAOC_27720</name>
</gene>
<dbReference type="EMBL" id="AGNL01038898">
    <property type="protein sequence ID" value="EJK52941.1"/>
    <property type="molecule type" value="Genomic_DNA"/>
</dbReference>
<evidence type="ECO:0000313" key="3">
    <source>
        <dbReference type="Proteomes" id="UP000266841"/>
    </source>
</evidence>
<keyword evidence="3" id="KW-1185">Reference proteome</keyword>
<name>K0RVQ5_THAOC</name>
<sequence length="621" mass="69053">MRRQWTDLDELGLRVLQARDADFGGATTASFMFGFSREVLVDGRSGSERPVPSPPRNVRRQLRHYVEGGDEPFAVSVGKSDVAAVDCVDRAVWFTHGSREAVRGEGLFPSHRPRALVLAPIYKWPSRFVLRQLALKEFVHLYQLPSTMDSAFDPKVYGPLCNWRVLPPFVNSPTPVMYASLIRQLWGSFGGGEPSDDSSAAGNDDRAGERVMEGDVVAEDDVVRAAVCSDVEKTVRGEEVDVAVVVQANVEINNEVEVVSVPSGGQRMTNIGDAHDVSFESEHLPTNRDDKTSILQSDDFTSDEDELSVTTNDSCVNEIWNFELCERALTLALPTQTSRAKGTDRLDGPRFQSILATLCDSTAATSSYSQWEMSWSDAEGSMVDTADQVITLLPFAKHTTDIPEFDVLKQTLTNKGSCGLLIDSQRETMRRMAEEKQHRQAQEVWLTAKQRLRIACFSVKHHINKTDKTHATEEKEEDQTLASGEYYLEEGSEKTGLRDRACQAKREDPGVIIKESSETSQRSMKEWGRKNGAGGNSVSGRNGFVRTVFCHDNRDNEPSSSVDDVLPAEIYVPLSNDDSANEYDGCYCLPTNDYPARPLSDEDDVTHQDLEALRRMVADMT</sequence>
<accession>K0RVQ5</accession>
<comment type="caution">
    <text evidence="2">The sequence shown here is derived from an EMBL/GenBank/DDBJ whole genome shotgun (WGS) entry which is preliminary data.</text>
</comment>